<evidence type="ECO:0000313" key="3">
    <source>
        <dbReference type="Proteomes" id="UP000054561"/>
    </source>
</evidence>
<dbReference type="Gene3D" id="1.10.3970.10">
    <property type="entry name" value="BSD domain"/>
    <property type="match status" value="1"/>
</dbReference>
<protein>
    <recommendedName>
        <fullName evidence="1">BSD domain-containing protein</fullName>
    </recommendedName>
</protein>
<gene>
    <name evidence="2" type="ORF">AK88_04818</name>
</gene>
<dbReference type="VEuPathDB" id="PlasmoDB:AK88_04818"/>
<dbReference type="OMA" id="KFPWNEI"/>
<organism evidence="2 3">
    <name type="scientific">Plasmodium fragile</name>
    <dbReference type="NCBI Taxonomy" id="5857"/>
    <lineage>
        <taxon>Eukaryota</taxon>
        <taxon>Sar</taxon>
        <taxon>Alveolata</taxon>
        <taxon>Apicomplexa</taxon>
        <taxon>Aconoidasida</taxon>
        <taxon>Haemosporida</taxon>
        <taxon>Plasmodiidae</taxon>
        <taxon>Plasmodium</taxon>
        <taxon>Plasmodium (Plasmodium)</taxon>
    </lineage>
</organism>
<dbReference type="PROSITE" id="PS50858">
    <property type="entry name" value="BSD"/>
    <property type="match status" value="1"/>
</dbReference>
<dbReference type="Pfam" id="PF03909">
    <property type="entry name" value="BSD"/>
    <property type="match status" value="1"/>
</dbReference>
<dbReference type="SMART" id="SM00751">
    <property type="entry name" value="BSD"/>
    <property type="match status" value="1"/>
</dbReference>
<dbReference type="InterPro" id="IPR035925">
    <property type="entry name" value="BSD_dom_sf"/>
</dbReference>
<reference evidence="2 3" key="1">
    <citation type="submission" date="2014-03" db="EMBL/GenBank/DDBJ databases">
        <title>The Genome Sequence of Plasmodium fragile nilgiri.</title>
        <authorList>
            <consortium name="The Broad Institute Genomics Platform"/>
            <consortium name="The Broad Institute Genome Sequencing Center for Infectious Disease"/>
            <person name="Neafsey D."/>
            <person name="Duraisingh M."/>
            <person name="Young S.K."/>
            <person name="Zeng Q."/>
            <person name="Gargeya S."/>
            <person name="Abouelleil A."/>
            <person name="Alvarado L."/>
            <person name="Chapman S.B."/>
            <person name="Gainer-Dewar J."/>
            <person name="Goldberg J."/>
            <person name="Griggs A."/>
            <person name="Gujja S."/>
            <person name="Hansen M."/>
            <person name="Howarth C."/>
            <person name="Imamovic A."/>
            <person name="Larimer J."/>
            <person name="Pearson M."/>
            <person name="Poon T.W."/>
            <person name="Priest M."/>
            <person name="Roberts A."/>
            <person name="Saif S."/>
            <person name="Shea T."/>
            <person name="Sykes S."/>
            <person name="Wortman J."/>
            <person name="Nusbaum C."/>
            <person name="Birren B."/>
        </authorList>
    </citation>
    <scope>NUCLEOTIDE SEQUENCE [LARGE SCALE GENOMIC DNA]</scope>
    <source>
        <strain evidence="3">nilgiri</strain>
    </source>
</reference>
<sequence>MGNKHGKRKKYELCEFQFEKEFQVKFPWNEIVQWGSHDVNVDMTLGVIHKTIEEIKDITTDEETYFNMTQVEYIDPFHFDDDLVMWAKSLLKDNRNLRRIRYNLVPKVISENEFWKRYFSAIKLIVTKNAFEGKQGDDAGT</sequence>
<evidence type="ECO:0000313" key="2">
    <source>
        <dbReference type="EMBL" id="KJP85552.1"/>
    </source>
</evidence>
<dbReference type="OrthoDB" id="47923at2759"/>
<dbReference type="RefSeq" id="XP_012337845.1">
    <property type="nucleotide sequence ID" value="XM_012482422.1"/>
</dbReference>
<dbReference type="Proteomes" id="UP000054561">
    <property type="component" value="Unassembled WGS sequence"/>
</dbReference>
<dbReference type="GeneID" id="24270132"/>
<accession>A0A0D9QFE2</accession>
<dbReference type="InterPro" id="IPR005607">
    <property type="entry name" value="BSD_dom"/>
</dbReference>
<dbReference type="EMBL" id="KQ001720">
    <property type="protein sequence ID" value="KJP85552.1"/>
    <property type="molecule type" value="Genomic_DNA"/>
</dbReference>
<dbReference type="AlphaFoldDB" id="A0A0D9QFE2"/>
<dbReference type="SUPFAM" id="SSF140383">
    <property type="entry name" value="BSD domain-like"/>
    <property type="match status" value="1"/>
</dbReference>
<feature type="domain" description="BSD" evidence="1">
    <location>
        <begin position="73"/>
        <end position="126"/>
    </location>
</feature>
<name>A0A0D9QFE2_PLAFR</name>
<proteinExistence type="predicted"/>
<keyword evidence="3" id="KW-1185">Reference proteome</keyword>
<evidence type="ECO:0000259" key="1">
    <source>
        <dbReference type="PROSITE" id="PS50858"/>
    </source>
</evidence>